<organism evidence="2 3">
    <name type="scientific">Asanoa iriomotensis</name>
    <dbReference type="NCBI Taxonomy" id="234613"/>
    <lineage>
        <taxon>Bacteria</taxon>
        <taxon>Bacillati</taxon>
        <taxon>Actinomycetota</taxon>
        <taxon>Actinomycetes</taxon>
        <taxon>Micromonosporales</taxon>
        <taxon>Micromonosporaceae</taxon>
        <taxon>Asanoa</taxon>
    </lineage>
</organism>
<keyword evidence="1" id="KW-1133">Transmembrane helix</keyword>
<dbReference type="Proteomes" id="UP000624325">
    <property type="component" value="Unassembled WGS sequence"/>
</dbReference>
<protein>
    <recommendedName>
        <fullName evidence="4">DUF4386 family protein</fullName>
    </recommendedName>
</protein>
<keyword evidence="1" id="KW-0472">Membrane</keyword>
<evidence type="ECO:0008006" key="4">
    <source>
        <dbReference type="Google" id="ProtNLM"/>
    </source>
</evidence>
<sequence>MARDGTPWRLRGRMTIIDSRREAVGDVGYGAWRVVAGLALVAWPLLHLAGFLTSPPGETHEPDLYREHAALVQVSAVILHYSAILIVPVVLALAHLLRARMPRLAVVAGLVGALAAVNGSALLLTDFYDLALAHSLPDAQAVAVTELANGYPGVLYGFLLPAFLVHPALIVLAVALTRTGDLRWWQLTLLVAGLVIPFLTTGQAPVVQSVGPVLILAALAPLGLRVLRMPPERWRI</sequence>
<dbReference type="EMBL" id="BONC01000069">
    <property type="protein sequence ID" value="GIF60497.1"/>
    <property type="molecule type" value="Genomic_DNA"/>
</dbReference>
<keyword evidence="1" id="KW-0812">Transmembrane</keyword>
<keyword evidence="3" id="KW-1185">Reference proteome</keyword>
<comment type="caution">
    <text evidence="2">The sequence shown here is derived from an EMBL/GenBank/DDBJ whole genome shotgun (WGS) entry which is preliminary data.</text>
</comment>
<feature type="transmembrane region" description="Helical" evidence="1">
    <location>
        <begin position="182"/>
        <end position="200"/>
    </location>
</feature>
<accession>A0ABQ4CCK9</accession>
<evidence type="ECO:0000313" key="3">
    <source>
        <dbReference type="Proteomes" id="UP000624325"/>
    </source>
</evidence>
<feature type="transmembrane region" description="Helical" evidence="1">
    <location>
        <begin position="104"/>
        <end position="124"/>
    </location>
</feature>
<name>A0ABQ4CCK9_9ACTN</name>
<proteinExistence type="predicted"/>
<feature type="transmembrane region" description="Helical" evidence="1">
    <location>
        <begin position="206"/>
        <end position="227"/>
    </location>
</feature>
<evidence type="ECO:0000256" key="1">
    <source>
        <dbReference type="SAM" id="Phobius"/>
    </source>
</evidence>
<reference evidence="2 3" key="1">
    <citation type="submission" date="2021-01" db="EMBL/GenBank/DDBJ databases">
        <title>Whole genome shotgun sequence of Asanoa iriomotensis NBRC 100142.</title>
        <authorList>
            <person name="Komaki H."/>
            <person name="Tamura T."/>
        </authorList>
    </citation>
    <scope>NUCLEOTIDE SEQUENCE [LARGE SCALE GENOMIC DNA]</scope>
    <source>
        <strain evidence="2 3">NBRC 100142</strain>
    </source>
</reference>
<feature type="transmembrane region" description="Helical" evidence="1">
    <location>
        <begin position="70"/>
        <end position="97"/>
    </location>
</feature>
<feature type="transmembrane region" description="Helical" evidence="1">
    <location>
        <begin position="154"/>
        <end position="175"/>
    </location>
</feature>
<gene>
    <name evidence="2" type="ORF">Air01nite_65920</name>
</gene>
<evidence type="ECO:0000313" key="2">
    <source>
        <dbReference type="EMBL" id="GIF60497.1"/>
    </source>
</evidence>
<feature type="transmembrane region" description="Helical" evidence="1">
    <location>
        <begin position="30"/>
        <end position="50"/>
    </location>
</feature>